<dbReference type="InterPro" id="IPR059000">
    <property type="entry name" value="ATPase_P-type_domA"/>
</dbReference>
<keyword evidence="5 11" id="KW-0547">Nucleotide-binding</keyword>
<dbReference type="PRINTS" id="PR00119">
    <property type="entry name" value="CATATPASE"/>
</dbReference>
<comment type="subcellular location">
    <subcellularLocation>
        <location evidence="1">Cell membrane</location>
        <topology evidence="1">Multi-pass membrane protein</topology>
    </subcellularLocation>
</comment>
<dbReference type="GO" id="GO:0005524">
    <property type="term" value="F:ATP binding"/>
    <property type="evidence" value="ECO:0007669"/>
    <property type="project" value="UniProtKB-UniRule"/>
</dbReference>
<evidence type="ECO:0000256" key="10">
    <source>
        <dbReference type="ARBA" id="ARBA00023136"/>
    </source>
</evidence>
<dbReference type="InterPro" id="IPR008250">
    <property type="entry name" value="ATPase_P-typ_transduc_dom_A_sf"/>
</dbReference>
<dbReference type="Gene3D" id="3.40.1110.10">
    <property type="entry name" value="Calcium-transporting ATPase, cytoplasmic domain N"/>
    <property type="match status" value="1"/>
</dbReference>
<dbReference type="Proteomes" id="UP000000377">
    <property type="component" value="Chromosome"/>
</dbReference>
<dbReference type="InterPro" id="IPR051949">
    <property type="entry name" value="Cation_Transport_ATPase"/>
</dbReference>
<dbReference type="NCBIfam" id="TIGR01494">
    <property type="entry name" value="ATPase_P-type"/>
    <property type="match status" value="2"/>
</dbReference>
<dbReference type="PANTHER" id="PTHR43079">
    <property type="entry name" value="PROBABLE CADMIUM/ZINC-TRANSPORTING ATPASE HMA1"/>
    <property type="match status" value="1"/>
</dbReference>
<dbReference type="Pfam" id="PF00702">
    <property type="entry name" value="Hydrolase"/>
    <property type="match status" value="1"/>
</dbReference>
<evidence type="ECO:0000256" key="5">
    <source>
        <dbReference type="ARBA" id="ARBA00022741"/>
    </source>
</evidence>
<keyword evidence="11" id="KW-1003">Cell membrane</keyword>
<dbReference type="EMBL" id="CP002047">
    <property type="protein sequence ID" value="ADI06764.1"/>
    <property type="molecule type" value="Genomic_DNA"/>
</dbReference>
<keyword evidence="7" id="KW-0460">Magnesium</keyword>
<dbReference type="AlphaFoldDB" id="D7CE77"/>
<evidence type="ECO:0000256" key="7">
    <source>
        <dbReference type="ARBA" id="ARBA00022842"/>
    </source>
</evidence>
<dbReference type="STRING" id="749414.SBI_03643"/>
<dbReference type="GO" id="GO:0005886">
    <property type="term" value="C:plasma membrane"/>
    <property type="evidence" value="ECO:0007669"/>
    <property type="project" value="UniProtKB-SubCell"/>
</dbReference>
<feature type="transmembrane region" description="Helical" evidence="11">
    <location>
        <begin position="261"/>
        <end position="284"/>
    </location>
</feature>
<dbReference type="HOGENOM" id="CLU_001771_6_3_11"/>
<organism evidence="13 14">
    <name type="scientific">Streptomyces bingchenggensis (strain BCW-1)</name>
    <dbReference type="NCBI Taxonomy" id="749414"/>
    <lineage>
        <taxon>Bacteria</taxon>
        <taxon>Bacillati</taxon>
        <taxon>Actinomycetota</taxon>
        <taxon>Actinomycetes</taxon>
        <taxon>Kitasatosporales</taxon>
        <taxon>Streptomycetaceae</taxon>
        <taxon>Streptomyces</taxon>
    </lineage>
</organism>
<evidence type="ECO:0000256" key="6">
    <source>
        <dbReference type="ARBA" id="ARBA00022840"/>
    </source>
</evidence>
<keyword evidence="3 11" id="KW-0812">Transmembrane</keyword>
<dbReference type="InterPro" id="IPR018303">
    <property type="entry name" value="ATPase_P-typ_P_site"/>
</dbReference>
<dbReference type="SUPFAM" id="SSF81653">
    <property type="entry name" value="Calcium ATPase, transduction domain A"/>
    <property type="match status" value="1"/>
</dbReference>
<accession>D7CE77</accession>
<dbReference type="GO" id="GO:0019829">
    <property type="term" value="F:ATPase-coupled monoatomic cation transmembrane transporter activity"/>
    <property type="evidence" value="ECO:0007669"/>
    <property type="project" value="InterPro"/>
</dbReference>
<feature type="transmembrane region" description="Helical" evidence="11">
    <location>
        <begin position="91"/>
        <end position="117"/>
    </location>
</feature>
<keyword evidence="14" id="KW-1185">Reference proteome</keyword>
<dbReference type="GO" id="GO:0016887">
    <property type="term" value="F:ATP hydrolysis activity"/>
    <property type="evidence" value="ECO:0007669"/>
    <property type="project" value="InterPro"/>
</dbReference>
<dbReference type="Gene3D" id="2.70.150.10">
    <property type="entry name" value="Calcium-transporting ATPase, cytoplasmic transduction domain A"/>
    <property type="match status" value="1"/>
</dbReference>
<dbReference type="GO" id="GO:0046872">
    <property type="term" value="F:metal ion binding"/>
    <property type="evidence" value="ECO:0007669"/>
    <property type="project" value="UniProtKB-KW"/>
</dbReference>
<dbReference type="InterPro" id="IPR001757">
    <property type="entry name" value="P_typ_ATPase"/>
</dbReference>
<sequence>MTSTLTRSAPAPGATRDAVAPKRRTRIFALPEARWAAAALVLFLVALPLYLLEAPGWAWGPLFALVYATGGWEPGWAGLQALKEKTLDVDLLMVVAALGAAAIGQVLDGALLIVIFATSGALEAIATARTADSVRGLLDLAPATATRLADDGGEETVPTERLRVGDTILVRPGERIGADGRVLDGASDVDQATITGEPLPVAKETGDEVFAGTLNGTGALRVKVERDPSDSVIARIVAMVEEAAETKAPTQLFIEKVEQRYSLGMVAATLALFALPLVFGAALQPTLLRAMTFMIVASPCAVVLATMPPLLSAIANAGRHGVLVKSAVVMERLGQIDAVALDKTGTLTEGTPKVTDIRPLPASGLSGLSGLSEDELLRLAAAAEHPSEHPLARAVVDAARGRDLQIPPVEDFNSTPGTGVTARVDGKTVAVGSPARLLDGHADHPAATLAERLESEGRTAVLVLVDGTPVGALGIADRLRDEATATVTALAALSGTAPVLLTGDNPRAAARLADEVGIADVRAGLLPQDKVAAVRELTAAGRKVLVVGDGVNDAPALAAAHTGIAMGRAGSDLVLETANAVVVRDELATIPAVVALSRRARRLVVQNLVIAGTFITGLVIWDLAGTLPLPLGVAGHEGSTVIVGLNGLRLLADGAWRCARGGDGV</sequence>
<feature type="transmembrane region" description="Helical" evidence="11">
    <location>
        <begin position="290"/>
        <end position="311"/>
    </location>
</feature>
<evidence type="ECO:0000256" key="2">
    <source>
        <dbReference type="ARBA" id="ARBA00006024"/>
    </source>
</evidence>
<dbReference type="SFLD" id="SFLDF00027">
    <property type="entry name" value="p-type_atpase"/>
    <property type="match status" value="1"/>
</dbReference>
<evidence type="ECO:0000313" key="14">
    <source>
        <dbReference type="Proteomes" id="UP000000377"/>
    </source>
</evidence>
<evidence type="ECO:0000256" key="8">
    <source>
        <dbReference type="ARBA" id="ARBA00022967"/>
    </source>
</evidence>
<keyword evidence="4 11" id="KW-0479">Metal-binding</keyword>
<gene>
    <name evidence="13" type="ordered locus">SBI_03643</name>
</gene>
<dbReference type="SFLD" id="SFLDS00003">
    <property type="entry name" value="Haloacid_Dehalogenase"/>
    <property type="match status" value="1"/>
</dbReference>
<dbReference type="KEGG" id="sbh:SBI_03643"/>
<evidence type="ECO:0000313" key="13">
    <source>
        <dbReference type="EMBL" id="ADI06764.1"/>
    </source>
</evidence>
<evidence type="ECO:0000256" key="1">
    <source>
        <dbReference type="ARBA" id="ARBA00004651"/>
    </source>
</evidence>
<evidence type="ECO:0000256" key="4">
    <source>
        <dbReference type="ARBA" id="ARBA00022723"/>
    </source>
</evidence>
<dbReference type="CDD" id="cd07551">
    <property type="entry name" value="P-type_ATPase_HM_ZosA_PfeT-like"/>
    <property type="match status" value="1"/>
</dbReference>
<dbReference type="NCBIfam" id="TIGR01525">
    <property type="entry name" value="ATPase-IB_hvy"/>
    <property type="match status" value="1"/>
</dbReference>
<dbReference type="PROSITE" id="PS01229">
    <property type="entry name" value="COF_2"/>
    <property type="match status" value="1"/>
</dbReference>
<name>D7CE77_STRBB</name>
<dbReference type="InterPro" id="IPR027256">
    <property type="entry name" value="P-typ_ATPase_IB"/>
</dbReference>
<keyword evidence="8" id="KW-1278">Translocase</keyword>
<dbReference type="Pfam" id="PF00122">
    <property type="entry name" value="E1-E2_ATPase"/>
    <property type="match status" value="1"/>
</dbReference>
<evidence type="ECO:0000256" key="11">
    <source>
        <dbReference type="RuleBase" id="RU362081"/>
    </source>
</evidence>
<feature type="domain" description="P-type ATPase A" evidence="12">
    <location>
        <begin position="140"/>
        <end position="241"/>
    </location>
</feature>
<dbReference type="PRINTS" id="PR00941">
    <property type="entry name" value="CDATPASE"/>
</dbReference>
<evidence type="ECO:0000256" key="3">
    <source>
        <dbReference type="ARBA" id="ARBA00022692"/>
    </source>
</evidence>
<dbReference type="RefSeq" id="WP_014176238.1">
    <property type="nucleotide sequence ID" value="NC_016582.1"/>
</dbReference>
<reference evidence="13 14" key="1">
    <citation type="journal article" date="2010" name="J. Bacteriol.">
        <title>Genome sequence of the milbemycin-producing bacterium Streptomyces bingchenggensis.</title>
        <authorList>
            <person name="Wang X.J."/>
            <person name="Yan Y.J."/>
            <person name="Zhang B."/>
            <person name="An J."/>
            <person name="Wang J.J."/>
            <person name="Tian J."/>
            <person name="Jiang L."/>
            <person name="Chen Y.H."/>
            <person name="Huang S.X."/>
            <person name="Yin M."/>
            <person name="Zhang J."/>
            <person name="Gao A.L."/>
            <person name="Liu C.X."/>
            <person name="Zhu Z.X."/>
            <person name="Xiang W.S."/>
        </authorList>
    </citation>
    <scope>NUCLEOTIDE SEQUENCE [LARGE SCALE GENOMIC DNA]</scope>
    <source>
        <strain evidence="13 14">BCW-1</strain>
    </source>
</reference>
<comment type="similarity">
    <text evidence="2 11">Belongs to the cation transport ATPase (P-type) (TC 3.A.3) family. Type IB subfamily.</text>
</comment>
<dbReference type="InterPro" id="IPR044492">
    <property type="entry name" value="P_typ_ATPase_HD_dom"/>
</dbReference>
<keyword evidence="10 11" id="KW-0472">Membrane</keyword>
<feature type="transmembrane region" description="Helical" evidence="11">
    <location>
        <begin position="603"/>
        <end position="621"/>
    </location>
</feature>
<keyword evidence="6 11" id="KW-0067">ATP-binding</keyword>
<dbReference type="PROSITE" id="PS00154">
    <property type="entry name" value="ATPASE_E1_E2"/>
    <property type="match status" value="1"/>
</dbReference>
<dbReference type="PANTHER" id="PTHR43079:SF1">
    <property type="entry name" value="CADMIUM_ZINC-TRANSPORTING ATPASE HMA1, CHLOROPLASTIC-RELATED"/>
    <property type="match status" value="1"/>
</dbReference>
<dbReference type="InterPro" id="IPR023214">
    <property type="entry name" value="HAD_sf"/>
</dbReference>
<dbReference type="PATRIC" id="fig|749414.3.peg.3779"/>
<evidence type="ECO:0000256" key="9">
    <source>
        <dbReference type="ARBA" id="ARBA00022989"/>
    </source>
</evidence>
<dbReference type="SUPFAM" id="SSF56784">
    <property type="entry name" value="HAD-like"/>
    <property type="match status" value="1"/>
</dbReference>
<dbReference type="Gene3D" id="3.40.50.1000">
    <property type="entry name" value="HAD superfamily/HAD-like"/>
    <property type="match status" value="1"/>
</dbReference>
<keyword evidence="9 11" id="KW-1133">Transmembrane helix</keyword>
<feature type="transmembrane region" description="Helical" evidence="11">
    <location>
        <begin position="33"/>
        <end position="52"/>
    </location>
</feature>
<proteinExistence type="inferred from homology"/>
<dbReference type="eggNOG" id="COG2217">
    <property type="taxonomic scope" value="Bacteria"/>
</dbReference>
<dbReference type="FunFam" id="2.70.150.10:FF:000002">
    <property type="entry name" value="Copper-transporting ATPase 1, putative"/>
    <property type="match status" value="1"/>
</dbReference>
<protein>
    <submittedName>
        <fullName evidence="13">Putative cation-transporting P-type ATPase</fullName>
    </submittedName>
</protein>
<dbReference type="InterPro" id="IPR023299">
    <property type="entry name" value="ATPase_P-typ_cyto_dom_N"/>
</dbReference>
<dbReference type="SFLD" id="SFLDG00002">
    <property type="entry name" value="C1.7:_P-type_atpase_like"/>
    <property type="match status" value="1"/>
</dbReference>
<dbReference type="InterPro" id="IPR036412">
    <property type="entry name" value="HAD-like_sf"/>
</dbReference>
<evidence type="ECO:0000259" key="12">
    <source>
        <dbReference type="Pfam" id="PF00122"/>
    </source>
</evidence>